<feature type="region of interest" description="Disordered" evidence="1">
    <location>
        <begin position="131"/>
        <end position="264"/>
    </location>
</feature>
<dbReference type="HOGENOM" id="CLU_1055811_0_0_1"/>
<organism evidence="2 3">
    <name type="scientific">Phanerochaete carnosa (strain HHB-10118-sp)</name>
    <name type="common">White-rot fungus</name>
    <name type="synonym">Peniophora carnosa</name>
    <dbReference type="NCBI Taxonomy" id="650164"/>
    <lineage>
        <taxon>Eukaryota</taxon>
        <taxon>Fungi</taxon>
        <taxon>Dikarya</taxon>
        <taxon>Basidiomycota</taxon>
        <taxon>Agaricomycotina</taxon>
        <taxon>Agaricomycetes</taxon>
        <taxon>Polyporales</taxon>
        <taxon>Phanerochaetaceae</taxon>
        <taxon>Phanerochaete</taxon>
    </lineage>
</organism>
<dbReference type="InParanoid" id="K5WFL6"/>
<protein>
    <submittedName>
        <fullName evidence="2">Uncharacterized protein</fullName>
    </submittedName>
</protein>
<feature type="region of interest" description="Disordered" evidence="1">
    <location>
        <begin position="1"/>
        <end position="69"/>
    </location>
</feature>
<reference evidence="2 3" key="1">
    <citation type="journal article" date="2012" name="BMC Genomics">
        <title>Comparative genomics of the white-rot fungi, Phanerochaete carnosa and P. chrysosporium, to elucidate the genetic basis of the distinct wood types they colonize.</title>
        <authorList>
            <person name="Suzuki H."/>
            <person name="MacDonald J."/>
            <person name="Syed K."/>
            <person name="Salamov A."/>
            <person name="Hori C."/>
            <person name="Aerts A."/>
            <person name="Henrissat B."/>
            <person name="Wiebenga A."/>
            <person name="vanKuyk P.A."/>
            <person name="Barry K."/>
            <person name="Lindquist E."/>
            <person name="LaButti K."/>
            <person name="Lapidus A."/>
            <person name="Lucas S."/>
            <person name="Coutinho P."/>
            <person name="Gong Y."/>
            <person name="Samejima M."/>
            <person name="Mahadevan R."/>
            <person name="Abou-Zaid M."/>
            <person name="de Vries R.P."/>
            <person name="Igarashi K."/>
            <person name="Yadav J.S."/>
            <person name="Grigoriev I.V."/>
            <person name="Master E.R."/>
        </authorList>
    </citation>
    <scope>NUCLEOTIDE SEQUENCE [LARGE SCALE GENOMIC DNA]</scope>
    <source>
        <strain evidence="2 3">HHB-10118-sp</strain>
    </source>
</reference>
<evidence type="ECO:0000313" key="3">
    <source>
        <dbReference type="Proteomes" id="UP000008370"/>
    </source>
</evidence>
<evidence type="ECO:0000313" key="2">
    <source>
        <dbReference type="EMBL" id="EKM58100.1"/>
    </source>
</evidence>
<keyword evidence="3" id="KW-1185">Reference proteome</keyword>
<feature type="compositionally biased region" description="Polar residues" evidence="1">
    <location>
        <begin position="59"/>
        <end position="68"/>
    </location>
</feature>
<dbReference type="RefSeq" id="XP_007393427.1">
    <property type="nucleotide sequence ID" value="XM_007393365.1"/>
</dbReference>
<dbReference type="EMBL" id="JH930470">
    <property type="protein sequence ID" value="EKM58100.1"/>
    <property type="molecule type" value="Genomic_DNA"/>
</dbReference>
<feature type="non-terminal residue" evidence="2">
    <location>
        <position position="264"/>
    </location>
</feature>
<dbReference type="AlphaFoldDB" id="K5WFL6"/>
<proteinExistence type="predicted"/>
<accession>K5WFL6</accession>
<dbReference type="GeneID" id="18915409"/>
<dbReference type="KEGG" id="pco:PHACADRAFT_252127"/>
<feature type="region of interest" description="Disordered" evidence="1">
    <location>
        <begin position="85"/>
        <end position="111"/>
    </location>
</feature>
<feature type="compositionally biased region" description="Low complexity" evidence="1">
    <location>
        <begin position="178"/>
        <end position="198"/>
    </location>
</feature>
<name>K5WFL6_PHACS</name>
<gene>
    <name evidence="2" type="ORF">PHACADRAFT_252127</name>
</gene>
<dbReference type="STRING" id="650164.K5WFL6"/>
<sequence length="264" mass="27636">MGLADQNVASRPMNASTSGPVKPPTNQAIQTSTNQPQQPQKPKLAPRTVYEPKPPPPQTVSASASTSAIEKRVSFVPAPQSSVVGLSVVSPSQPEPPAAQAKTESYEEEESFGLDSEDDAFFATVDLGEAAADTGRPLDHDGLGGLGDFDMTNCSLSDIDIEEGPSVLGGHKPPIAAVVVPQQQQQQPSRPSVPQQSRLGQQQRFPRQSGNSARHQSGSSSSNQPTRTSQTSSGAFHFPVELNNQSGKPPSGLSAGVKRPADAI</sequence>
<feature type="compositionally biased region" description="Polar residues" evidence="1">
    <location>
        <begin position="7"/>
        <end position="34"/>
    </location>
</feature>
<evidence type="ECO:0000256" key="1">
    <source>
        <dbReference type="SAM" id="MobiDB-lite"/>
    </source>
</evidence>
<dbReference type="Proteomes" id="UP000008370">
    <property type="component" value="Unassembled WGS sequence"/>
</dbReference>
<feature type="compositionally biased region" description="Polar residues" evidence="1">
    <location>
        <begin position="199"/>
        <end position="234"/>
    </location>
</feature>